<proteinExistence type="predicted"/>
<dbReference type="EMBL" id="AOLJ01000027">
    <property type="protein sequence ID" value="ELZ76254.1"/>
    <property type="molecule type" value="Genomic_DNA"/>
</dbReference>
<dbReference type="RefSeq" id="WP_004977713.1">
    <property type="nucleotide sequence ID" value="NZ_AOLJ01000027.1"/>
</dbReference>
<reference evidence="1 2" key="1">
    <citation type="journal article" date="2014" name="PLoS Genet.">
        <title>Phylogenetically driven sequencing of extremely halophilic archaea reveals strategies for static and dynamic osmo-response.</title>
        <authorList>
            <person name="Becker E.A."/>
            <person name="Seitzer P.M."/>
            <person name="Tritt A."/>
            <person name="Larsen D."/>
            <person name="Krusor M."/>
            <person name="Yao A.I."/>
            <person name="Wu D."/>
            <person name="Madern D."/>
            <person name="Eisen J.A."/>
            <person name="Darling A.E."/>
            <person name="Facciotti M.T."/>
        </authorList>
    </citation>
    <scope>NUCLEOTIDE SEQUENCE [LARGE SCALE GENOMIC DNA]</scope>
    <source>
        <strain evidence="2">ATCC 33959 / DSM 4427 / JCM 8863 / NBRC 102184 / NCIMB 2188 / Ma 2.38</strain>
    </source>
</reference>
<evidence type="ECO:0000313" key="1">
    <source>
        <dbReference type="EMBL" id="ELZ76254.1"/>
    </source>
</evidence>
<protein>
    <submittedName>
        <fullName evidence="1">LtrC-like protein</fullName>
    </submittedName>
</protein>
<dbReference type="PATRIC" id="fig|1227459.3.peg.3596"/>
<evidence type="ECO:0000313" key="2">
    <source>
        <dbReference type="Proteomes" id="UP000011571"/>
    </source>
</evidence>
<name>M0GZG0_HALGM</name>
<dbReference type="Proteomes" id="UP000011571">
    <property type="component" value="Unassembled WGS sequence"/>
</dbReference>
<gene>
    <name evidence="1" type="ORF">C454_18194</name>
</gene>
<keyword evidence="2" id="KW-1185">Reference proteome</keyword>
<accession>M0GZG0</accession>
<dbReference type="AlphaFoldDB" id="M0GZG0"/>
<organism evidence="1 2">
    <name type="scientific">Haloferax gibbonsii (strain ATCC 33959 / DSM 4427 / JCM 8863 / NBRC 102184 / NCIMB 2188 / Ma 2.38)</name>
    <dbReference type="NCBI Taxonomy" id="1227459"/>
    <lineage>
        <taxon>Archaea</taxon>
        <taxon>Methanobacteriati</taxon>
        <taxon>Methanobacteriota</taxon>
        <taxon>Stenosarchaea group</taxon>
        <taxon>Halobacteria</taxon>
        <taxon>Halobacteriales</taxon>
        <taxon>Haloferacaceae</taxon>
        <taxon>Haloferax</taxon>
    </lineage>
</organism>
<comment type="caution">
    <text evidence="1">The sequence shown here is derived from an EMBL/GenBank/DDBJ whole genome shotgun (WGS) entry which is preliminary data.</text>
</comment>
<sequence length="339" mass="37936">MATTSSPSVSFDETDTRHDEMHRTIEQWLADLAADVDDARASEQFQEWLDVQSRFHDYSHRNTLLITLQCPEATKVAGYRTWQAEFDRYVEEGESAIWIWAPIITTQCPKCGNAPSYHETSECEYDETPPEEWSEGLVGFKPAPVFDISQTEGEPLPKLDTAATGECDTLVDDLTNIASDLGVTIRIVDPDDWRHGEAKGVCQSRSVQDLTPLVEVKDRPNRADLASTIIHEYAHAILHFDITDATERAKREVEAASTIIHEYAHAILHFDITDATERAKREVEAEAVAYVVGRYLGLDTSGSAFYLAAWQGEETDVLQERLGRMSGTAEEILSTLEAV</sequence>